<evidence type="ECO:0000256" key="1">
    <source>
        <dbReference type="SAM" id="MobiDB-lite"/>
    </source>
</evidence>
<dbReference type="RefSeq" id="WP_261237143.1">
    <property type="nucleotide sequence ID" value="NZ_JAMXFA010000046.1"/>
</dbReference>
<proteinExistence type="predicted"/>
<dbReference type="Proteomes" id="UP001525961">
    <property type="component" value="Unassembled WGS sequence"/>
</dbReference>
<accession>A0ABT2NDV5</accession>
<protein>
    <submittedName>
        <fullName evidence="2">Rho termination factor N-terminal domain-containing protein</fullName>
    </submittedName>
</protein>
<dbReference type="EMBL" id="JAMXFA010000046">
    <property type="protein sequence ID" value="MCT7980872.1"/>
    <property type="molecule type" value="Genomic_DNA"/>
</dbReference>
<reference evidence="2 3" key="1">
    <citation type="journal article" date="2022" name="Front. Microbiol.">
        <title>High genomic differentiation and limited gene flow indicate recent cryptic speciation within the genus Laspinema (cyanobacteria).</title>
        <authorList>
            <person name="Stanojkovic A."/>
            <person name="Skoupy S."/>
            <person name="Skaloud P."/>
            <person name="Dvorak P."/>
        </authorList>
    </citation>
    <scope>NUCLEOTIDE SEQUENCE [LARGE SCALE GENOMIC DNA]</scope>
    <source>
        <strain evidence="2 3">D3b</strain>
    </source>
</reference>
<evidence type="ECO:0000313" key="3">
    <source>
        <dbReference type="Proteomes" id="UP001525961"/>
    </source>
</evidence>
<name>A0ABT2NDV5_9CYAN</name>
<comment type="caution">
    <text evidence="2">The sequence shown here is derived from an EMBL/GenBank/DDBJ whole genome shotgun (WGS) entry which is preliminary data.</text>
</comment>
<feature type="region of interest" description="Disordered" evidence="1">
    <location>
        <begin position="185"/>
        <end position="205"/>
    </location>
</feature>
<keyword evidence="3" id="KW-1185">Reference proteome</keyword>
<organism evidence="2 3">
    <name type="scientific">Laspinema olomoucense D3b</name>
    <dbReference type="NCBI Taxonomy" id="2953688"/>
    <lineage>
        <taxon>Bacteria</taxon>
        <taxon>Bacillati</taxon>
        <taxon>Cyanobacteriota</taxon>
        <taxon>Cyanophyceae</taxon>
        <taxon>Oscillatoriophycideae</taxon>
        <taxon>Oscillatoriales</taxon>
        <taxon>Laspinemataceae</taxon>
        <taxon>Laspinema</taxon>
        <taxon>Laspinema olomoucense</taxon>
    </lineage>
</organism>
<evidence type="ECO:0000313" key="2">
    <source>
        <dbReference type="EMBL" id="MCT7980872.1"/>
    </source>
</evidence>
<sequence>MSTYSRPNLEAMTVEAIKQFCRDREITGYSRYTRKSDLIAYVESVLDSIDAFLEENLLEAPTEELEGDRAESSPDAIASTQIHPELSPVSPINPDPSQVSPTLDKTDLCLDSLVVPELSQSHPNGITGLSPGYPPVMPRVSCEYPANILGVCAGHDPDIPRSSLGHDRLINDLYPKSSHGFSSIFPGSRINPLPSSHDQGKGLMR</sequence>
<gene>
    <name evidence="2" type="ORF">NG792_24405</name>
</gene>